<accession>A0A0F9B010</accession>
<dbReference type="AlphaFoldDB" id="A0A0F9B010"/>
<sequence>MDRVTQKGLRTGVRSYLSIPPPTMRASIVGHCGVQDIETNMISRLHKAILLQRQAAYDAAVKACEEYIKPIGPPLRKLPYPRKLFSTPRSRGKIMRGGSSLISYRPGPLIIVRENKDWTMMEKHLLWVRVFDKYDRVIFNHADPCTMHTSQMIHLCTKLINYLNLISQTNEMEVQEALGTLEGTITAQLTPPLNEKTQYHSWNLQGTNICHDVGAIAIIRQDADDTFKGQLIDDFMRVTFQLQ</sequence>
<protein>
    <submittedName>
        <fullName evidence="1">Uncharacterized protein</fullName>
    </submittedName>
</protein>
<proteinExistence type="predicted"/>
<gene>
    <name evidence="1" type="ORF">LCGC14_2510030</name>
</gene>
<name>A0A0F9B010_9ZZZZ</name>
<reference evidence="1" key="1">
    <citation type="journal article" date="2015" name="Nature">
        <title>Complex archaea that bridge the gap between prokaryotes and eukaryotes.</title>
        <authorList>
            <person name="Spang A."/>
            <person name="Saw J.H."/>
            <person name="Jorgensen S.L."/>
            <person name="Zaremba-Niedzwiedzka K."/>
            <person name="Martijn J."/>
            <person name="Lind A.E."/>
            <person name="van Eijk R."/>
            <person name="Schleper C."/>
            <person name="Guy L."/>
            <person name="Ettema T.J."/>
        </authorList>
    </citation>
    <scope>NUCLEOTIDE SEQUENCE</scope>
</reference>
<evidence type="ECO:0000313" key="1">
    <source>
        <dbReference type="EMBL" id="KKL14995.1"/>
    </source>
</evidence>
<comment type="caution">
    <text evidence="1">The sequence shown here is derived from an EMBL/GenBank/DDBJ whole genome shotgun (WGS) entry which is preliminary data.</text>
</comment>
<organism evidence="1">
    <name type="scientific">marine sediment metagenome</name>
    <dbReference type="NCBI Taxonomy" id="412755"/>
    <lineage>
        <taxon>unclassified sequences</taxon>
        <taxon>metagenomes</taxon>
        <taxon>ecological metagenomes</taxon>
    </lineage>
</organism>
<dbReference type="EMBL" id="LAZR01040236">
    <property type="protein sequence ID" value="KKL14995.1"/>
    <property type="molecule type" value="Genomic_DNA"/>
</dbReference>